<comment type="caution">
    <text evidence="2">The sequence shown here is derived from an EMBL/GenBank/DDBJ whole genome shotgun (WGS) entry which is preliminary data.</text>
</comment>
<keyword evidence="3" id="KW-1185">Reference proteome</keyword>
<dbReference type="EMBL" id="MORL01000004">
    <property type="protein sequence ID" value="OIN59469.1"/>
    <property type="molecule type" value="Genomic_DNA"/>
</dbReference>
<dbReference type="Proteomes" id="UP000181790">
    <property type="component" value="Unassembled WGS sequence"/>
</dbReference>
<proteinExistence type="predicted"/>
<dbReference type="RefSeq" id="WP_071503151.1">
    <property type="nucleotide sequence ID" value="NZ_MORL01000004.1"/>
</dbReference>
<gene>
    <name evidence="2" type="ORF">BLX24_10900</name>
</gene>
<evidence type="ECO:0000313" key="2">
    <source>
        <dbReference type="EMBL" id="OIN59469.1"/>
    </source>
</evidence>
<evidence type="ECO:0000313" key="3">
    <source>
        <dbReference type="Proteomes" id="UP000181790"/>
    </source>
</evidence>
<feature type="chain" id="PRO_5010229872" description="Outer membrane lipoprotein-sorting protein" evidence="1">
    <location>
        <begin position="20"/>
        <end position="239"/>
    </location>
</feature>
<sequence>MRHLLYSLLLLCLISGKTAYSQTRTAGDIIRQTLTTYQHCKTYTDQGVIVIRYKTSKGSSSQRIHVKTQFRRSPGQLTYQSQWVNTGGVADCFAVVSENNLIRSFARLTANQQIYLSKQDAITRANEFSGGAAFSILSLLYNLPTDIHWNIGRVSDWVVKEPLQLKGRDFYQLKGSLPDLNISGITVLIDPQTFLIKRLMYLQKNTGDVLTVIELEPAMNQDSAVIVPVTEDNYCLPNR</sequence>
<keyword evidence="1" id="KW-0732">Signal</keyword>
<protein>
    <recommendedName>
        <fullName evidence="4">Outer membrane lipoprotein-sorting protein</fullName>
    </recommendedName>
</protein>
<accession>A0A1S2VL43</accession>
<dbReference type="AlphaFoldDB" id="A0A1S2VL43"/>
<dbReference type="OrthoDB" id="672125at2"/>
<evidence type="ECO:0000256" key="1">
    <source>
        <dbReference type="SAM" id="SignalP"/>
    </source>
</evidence>
<organism evidence="2 3">
    <name type="scientific">Arsenicibacter rosenii</name>
    <dbReference type="NCBI Taxonomy" id="1750698"/>
    <lineage>
        <taxon>Bacteria</taxon>
        <taxon>Pseudomonadati</taxon>
        <taxon>Bacteroidota</taxon>
        <taxon>Cytophagia</taxon>
        <taxon>Cytophagales</taxon>
        <taxon>Spirosomataceae</taxon>
        <taxon>Arsenicibacter</taxon>
    </lineage>
</organism>
<name>A0A1S2VL43_9BACT</name>
<evidence type="ECO:0008006" key="4">
    <source>
        <dbReference type="Google" id="ProtNLM"/>
    </source>
</evidence>
<reference evidence="2 3" key="1">
    <citation type="submission" date="2016-10" db="EMBL/GenBank/DDBJ databases">
        <title>Arsenicibacter rosenii gen. nov., sp. nov., an efficient arsenic-methylating bacterium isolated from an arsenic-contaminated paddy soil.</title>
        <authorList>
            <person name="Huang K."/>
        </authorList>
    </citation>
    <scope>NUCLEOTIDE SEQUENCE [LARGE SCALE GENOMIC DNA]</scope>
    <source>
        <strain evidence="2 3">SM-1</strain>
    </source>
</reference>
<feature type="signal peptide" evidence="1">
    <location>
        <begin position="1"/>
        <end position="19"/>
    </location>
</feature>